<dbReference type="PANTHER" id="PTHR42749:SF8">
    <property type="entry name" value="HSP70 FAMILY PROTEIN (AFU_ORTHOLOGUE AFUA_3G13740)"/>
    <property type="match status" value="1"/>
</dbReference>
<organism evidence="1 2">
    <name type="scientific">Byssothecium circinans</name>
    <dbReference type="NCBI Taxonomy" id="147558"/>
    <lineage>
        <taxon>Eukaryota</taxon>
        <taxon>Fungi</taxon>
        <taxon>Dikarya</taxon>
        <taxon>Ascomycota</taxon>
        <taxon>Pezizomycotina</taxon>
        <taxon>Dothideomycetes</taxon>
        <taxon>Pleosporomycetidae</taxon>
        <taxon>Pleosporales</taxon>
        <taxon>Massarineae</taxon>
        <taxon>Massarinaceae</taxon>
        <taxon>Byssothecium</taxon>
    </lineage>
</organism>
<keyword evidence="2" id="KW-1185">Reference proteome</keyword>
<evidence type="ECO:0000313" key="2">
    <source>
        <dbReference type="Proteomes" id="UP000800035"/>
    </source>
</evidence>
<dbReference type="InterPro" id="IPR043129">
    <property type="entry name" value="ATPase_NBD"/>
</dbReference>
<proteinExistence type="predicted"/>
<evidence type="ECO:0000313" key="1">
    <source>
        <dbReference type="EMBL" id="KAF1950462.1"/>
    </source>
</evidence>
<dbReference type="Gene3D" id="3.30.420.40">
    <property type="match status" value="2"/>
</dbReference>
<sequence length="681" mass="77216">MSNQAYKTKVLLGIDVGTTYGTVAYTIQSGNKSNLHVHPHSINFIDEYPTETYLGPNSSRAVPMITYYDPENCNSQKCAPEWGFKVKDNLTFPAHEIHKHSERMVSRMKLLLDTHDATAHIREELKSKAQFLTHVSPVKEVEDLLKHFLEPWMEFVWERLQEKLQEDGIVEEVDGYEFSVCLPTHWTVTSQHKLCAAIVSAVQASWLFFQKRIGRKTPPVEIFTVREPEAGANSILTHRQDQIRVGEIFLIIDAGGATVEACCYRVTMKDPLRFEEVTLTTARVCGSDMANQEFKNFCIDLLADEHYLEEVYGVSFAALVKAKILPRFENMIKPRIDFSNPKKSDKPSWFNVDMLRANPAKNFKEGQLGVTTADLHAVFAPFFAEIHELLNEQFSRVEAKGLNISEVVLIGGYSQSKPLQNTIATWIEVNEKKTTLSPQPIDASTAIAKGAVLRSLNKDHGPTRFTRSSFAILYHREISHTACTRGNLKAYPDAEEIFPLVRPGLDGRMFLMDSLKWFIQKDEELQPGQEFRFVGVHVFTSEHEEWLVEEVIYHSPRRMDHTSHRPVGTKANEGAELLGTIECNVTRLKKEIQPTQVPKTKCNDDGSAARLYWEVAICVVVELLEGHRHNLGVSALWTPELQRMVMEDPEKAIQLGMTDIKSPVRSEKPMNIAAHFKPSTA</sequence>
<dbReference type="EMBL" id="ML977025">
    <property type="protein sequence ID" value="KAF1950462.1"/>
    <property type="molecule type" value="Genomic_DNA"/>
</dbReference>
<evidence type="ECO:0008006" key="3">
    <source>
        <dbReference type="Google" id="ProtNLM"/>
    </source>
</evidence>
<dbReference type="CDD" id="cd10170">
    <property type="entry name" value="ASKHA_NBD_HSP70"/>
    <property type="match status" value="1"/>
</dbReference>
<gene>
    <name evidence="1" type="ORF">CC80DRAFT_554219</name>
</gene>
<dbReference type="Proteomes" id="UP000800035">
    <property type="component" value="Unassembled WGS sequence"/>
</dbReference>
<dbReference type="PANTHER" id="PTHR42749">
    <property type="entry name" value="CELL SHAPE-DETERMINING PROTEIN MREB"/>
    <property type="match status" value="1"/>
</dbReference>
<reference evidence="1" key="1">
    <citation type="journal article" date="2020" name="Stud. Mycol.">
        <title>101 Dothideomycetes genomes: a test case for predicting lifestyles and emergence of pathogens.</title>
        <authorList>
            <person name="Haridas S."/>
            <person name="Albert R."/>
            <person name="Binder M."/>
            <person name="Bloem J."/>
            <person name="Labutti K."/>
            <person name="Salamov A."/>
            <person name="Andreopoulos B."/>
            <person name="Baker S."/>
            <person name="Barry K."/>
            <person name="Bills G."/>
            <person name="Bluhm B."/>
            <person name="Cannon C."/>
            <person name="Castanera R."/>
            <person name="Culley D."/>
            <person name="Daum C."/>
            <person name="Ezra D."/>
            <person name="Gonzalez J."/>
            <person name="Henrissat B."/>
            <person name="Kuo A."/>
            <person name="Liang C."/>
            <person name="Lipzen A."/>
            <person name="Lutzoni F."/>
            <person name="Magnuson J."/>
            <person name="Mondo S."/>
            <person name="Nolan M."/>
            <person name="Ohm R."/>
            <person name="Pangilinan J."/>
            <person name="Park H.-J."/>
            <person name="Ramirez L."/>
            <person name="Alfaro M."/>
            <person name="Sun H."/>
            <person name="Tritt A."/>
            <person name="Yoshinaga Y."/>
            <person name="Zwiers L.-H."/>
            <person name="Turgeon B."/>
            <person name="Goodwin S."/>
            <person name="Spatafora J."/>
            <person name="Crous P."/>
            <person name="Grigoriev I."/>
        </authorList>
    </citation>
    <scope>NUCLEOTIDE SEQUENCE</scope>
    <source>
        <strain evidence="1">CBS 675.92</strain>
    </source>
</reference>
<dbReference type="SUPFAM" id="SSF53067">
    <property type="entry name" value="Actin-like ATPase domain"/>
    <property type="match status" value="1"/>
</dbReference>
<accession>A0A6A5TFP4</accession>
<dbReference type="Gene3D" id="3.90.640.10">
    <property type="entry name" value="Actin, Chain A, domain 4"/>
    <property type="match status" value="1"/>
</dbReference>
<name>A0A6A5TFP4_9PLEO</name>
<dbReference type="AlphaFoldDB" id="A0A6A5TFP4"/>
<dbReference type="OrthoDB" id="2963168at2759"/>
<protein>
    <recommendedName>
        <fullName evidence="3">Actin-like ATPase domain-containing protein</fullName>
    </recommendedName>
</protein>